<name>A0ACB9DKU7_ARCLA</name>
<dbReference type="Proteomes" id="UP001055879">
    <property type="component" value="Linkage Group LG03"/>
</dbReference>
<gene>
    <name evidence="1" type="ORF">L6452_09738</name>
</gene>
<sequence>MAVVGGGQRLVVIFGQRNPNSAQSLHLHDADLSRCPLKPSSARTPHCLTAVTAHRHRLLDVILGSSLWKAIIFQFDNNGNAPIDSYM</sequence>
<keyword evidence="2" id="KW-1185">Reference proteome</keyword>
<reference evidence="1 2" key="2">
    <citation type="journal article" date="2022" name="Mol. Ecol. Resour.">
        <title>The genomes of chicory, endive, great burdock and yacon provide insights into Asteraceae paleo-polyploidization history and plant inulin production.</title>
        <authorList>
            <person name="Fan W."/>
            <person name="Wang S."/>
            <person name="Wang H."/>
            <person name="Wang A."/>
            <person name="Jiang F."/>
            <person name="Liu H."/>
            <person name="Zhao H."/>
            <person name="Xu D."/>
            <person name="Zhang Y."/>
        </authorList>
    </citation>
    <scope>NUCLEOTIDE SEQUENCE [LARGE SCALE GENOMIC DNA]</scope>
    <source>
        <strain evidence="2">cv. Niubang</strain>
    </source>
</reference>
<comment type="caution">
    <text evidence="1">The sequence shown here is derived from an EMBL/GenBank/DDBJ whole genome shotgun (WGS) entry which is preliminary data.</text>
</comment>
<dbReference type="EMBL" id="CM042049">
    <property type="protein sequence ID" value="KAI3747284.1"/>
    <property type="molecule type" value="Genomic_DNA"/>
</dbReference>
<organism evidence="1 2">
    <name type="scientific">Arctium lappa</name>
    <name type="common">Greater burdock</name>
    <name type="synonym">Lappa major</name>
    <dbReference type="NCBI Taxonomy" id="4217"/>
    <lineage>
        <taxon>Eukaryota</taxon>
        <taxon>Viridiplantae</taxon>
        <taxon>Streptophyta</taxon>
        <taxon>Embryophyta</taxon>
        <taxon>Tracheophyta</taxon>
        <taxon>Spermatophyta</taxon>
        <taxon>Magnoliopsida</taxon>
        <taxon>eudicotyledons</taxon>
        <taxon>Gunneridae</taxon>
        <taxon>Pentapetalae</taxon>
        <taxon>asterids</taxon>
        <taxon>campanulids</taxon>
        <taxon>Asterales</taxon>
        <taxon>Asteraceae</taxon>
        <taxon>Carduoideae</taxon>
        <taxon>Cardueae</taxon>
        <taxon>Arctiinae</taxon>
        <taxon>Arctium</taxon>
    </lineage>
</organism>
<protein>
    <submittedName>
        <fullName evidence="1">Uncharacterized protein</fullName>
    </submittedName>
</protein>
<proteinExistence type="predicted"/>
<accession>A0ACB9DKU7</accession>
<evidence type="ECO:0000313" key="2">
    <source>
        <dbReference type="Proteomes" id="UP001055879"/>
    </source>
</evidence>
<reference evidence="2" key="1">
    <citation type="journal article" date="2022" name="Mol. Ecol. Resour.">
        <title>The genomes of chicory, endive, great burdock and yacon provide insights into Asteraceae palaeo-polyploidization history and plant inulin production.</title>
        <authorList>
            <person name="Fan W."/>
            <person name="Wang S."/>
            <person name="Wang H."/>
            <person name="Wang A."/>
            <person name="Jiang F."/>
            <person name="Liu H."/>
            <person name="Zhao H."/>
            <person name="Xu D."/>
            <person name="Zhang Y."/>
        </authorList>
    </citation>
    <scope>NUCLEOTIDE SEQUENCE [LARGE SCALE GENOMIC DNA]</scope>
    <source>
        <strain evidence="2">cv. Niubang</strain>
    </source>
</reference>
<evidence type="ECO:0000313" key="1">
    <source>
        <dbReference type="EMBL" id="KAI3747284.1"/>
    </source>
</evidence>